<proteinExistence type="predicted"/>
<evidence type="ECO:0008006" key="13">
    <source>
        <dbReference type="Google" id="ProtNLM"/>
    </source>
</evidence>
<evidence type="ECO:0000256" key="9">
    <source>
        <dbReference type="SAM" id="Phobius"/>
    </source>
</evidence>
<dbReference type="PROSITE" id="PS50089">
    <property type="entry name" value="ZF_RING_2"/>
    <property type="match status" value="1"/>
</dbReference>
<evidence type="ECO:0000256" key="5">
    <source>
        <dbReference type="ARBA" id="ARBA00023136"/>
    </source>
</evidence>
<dbReference type="GO" id="GO:0035556">
    <property type="term" value="P:intracellular signal transduction"/>
    <property type="evidence" value="ECO:0007669"/>
    <property type="project" value="InterPro"/>
</dbReference>
<feature type="transmembrane region" description="Helical" evidence="9">
    <location>
        <begin position="130"/>
        <end position="151"/>
    </location>
</feature>
<dbReference type="PROSITE" id="PS50125">
    <property type="entry name" value="GUANYLATE_CYCLASE_2"/>
    <property type="match status" value="1"/>
</dbReference>
<dbReference type="InterPro" id="IPR001054">
    <property type="entry name" value="A/G_cyclase"/>
</dbReference>
<evidence type="ECO:0000256" key="8">
    <source>
        <dbReference type="SAM" id="MobiDB-lite"/>
    </source>
</evidence>
<dbReference type="CDD" id="cd07302">
    <property type="entry name" value="CHD"/>
    <property type="match status" value="1"/>
</dbReference>
<evidence type="ECO:0000259" key="11">
    <source>
        <dbReference type="PROSITE" id="PS50125"/>
    </source>
</evidence>
<dbReference type="SUPFAM" id="SSF57850">
    <property type="entry name" value="RING/U-box"/>
    <property type="match status" value="1"/>
</dbReference>
<keyword evidence="7" id="KW-0479">Metal-binding</keyword>
<dbReference type="GO" id="GO:0001653">
    <property type="term" value="F:peptide receptor activity"/>
    <property type="evidence" value="ECO:0007669"/>
    <property type="project" value="TreeGrafter"/>
</dbReference>
<dbReference type="InterPro" id="IPR050401">
    <property type="entry name" value="Cyclic_nucleotide_synthase"/>
</dbReference>
<keyword evidence="6" id="KW-0456">Lyase</keyword>
<keyword evidence="5 9" id="KW-0472">Membrane</keyword>
<dbReference type="AlphaFoldDB" id="A0A7S2LUW5"/>
<organism evidence="12">
    <name type="scientific">Skeletonema marinoi</name>
    <dbReference type="NCBI Taxonomy" id="267567"/>
    <lineage>
        <taxon>Eukaryota</taxon>
        <taxon>Sar</taxon>
        <taxon>Stramenopiles</taxon>
        <taxon>Ochrophyta</taxon>
        <taxon>Bacillariophyta</taxon>
        <taxon>Coscinodiscophyceae</taxon>
        <taxon>Thalassiosirophycidae</taxon>
        <taxon>Thalassiosirales</taxon>
        <taxon>Skeletonemataceae</taxon>
        <taxon>Skeletonema</taxon>
        <taxon>Skeletonema marinoi-dohrnii complex</taxon>
    </lineage>
</organism>
<dbReference type="Gene3D" id="3.30.70.1230">
    <property type="entry name" value="Nucleotide cyclase"/>
    <property type="match status" value="1"/>
</dbReference>
<keyword evidence="4 9" id="KW-1133">Transmembrane helix</keyword>
<dbReference type="GO" id="GO:0008270">
    <property type="term" value="F:zinc ion binding"/>
    <property type="evidence" value="ECO:0007669"/>
    <property type="project" value="UniProtKB-KW"/>
</dbReference>
<evidence type="ECO:0000259" key="10">
    <source>
        <dbReference type="PROSITE" id="PS50089"/>
    </source>
</evidence>
<dbReference type="GO" id="GO:0007168">
    <property type="term" value="P:receptor guanylyl cyclase signaling pathway"/>
    <property type="evidence" value="ECO:0007669"/>
    <property type="project" value="TreeGrafter"/>
</dbReference>
<dbReference type="SMART" id="SM00044">
    <property type="entry name" value="CYCc"/>
    <property type="match status" value="1"/>
</dbReference>
<sequence length="783" mass="87313">MKSDPSYTKGTIASTTTRRPTDTTTISLASTNSISRGSGGNNTTNTGTSASYATSTNIWAKLLGGNESVWDGLDGRDDVYDDHNDDHDDLISTKSRYENEGICGTAPLKICVMGTWYETRHFFQTLGKHPVIIVVSLAVFGLVCGLGMWAVESEREAFVKDRMDTAKFVARETAEYFANEFRRSMVPLYALREAIQYSKNFDALPSLIGNYPSNLQAENVAILGGDMTQRNITGVCDQPQVLADWKSMVTKISDEHDLNGLIFRYRLWPKNVACLEFKGGEAMMDSGMDASYSPHPFWSQVVIDIQVDRWNGLHVFGPFEAKLPSGVADVFCTHIPLWTSTTGENAFKDVVKVQGTDVQNVWGFTMLYLNWSAMKERSNMYERFENVNMEFELFREEEPRLGDVGPKGLPTKEMTKLAWSEQADKLNEGNSVEVKTESLHGIWINRVGVVGDNGWNPEWWPTAVASVVVASFILMVLTAMTMVKSYLHKDLVNRMLPKQAIRKLQRGQTVVEKYNIVTVFFADIVGYTGAAGSMRPAQVMKMLNELYTELDKLAEKHQVYKVETVGNQYMVVAGAPERVTGRVGAQRVALFALDAINFVSKYQTKEGDKILIRAGMASGPTVAGVVGQAMPRYCFFGETVDFASKMESTSKKMKIQVSEMTYRLLLDCVNLQFVMTKRMEGGIAGVEIKGKGQQLTFWIEKASPCEKCFELATGSFALVPCGHIMCADCNEKYKMLPCPTCRCKVDDRVEWRGKPTKIVDESVEVEHAPVFDEEAGLTSETML</sequence>
<dbReference type="EMBL" id="HBGZ01022312">
    <property type="protein sequence ID" value="CAD9617063.1"/>
    <property type="molecule type" value="Transcribed_RNA"/>
</dbReference>
<dbReference type="FunFam" id="3.30.70.1230:FF:000059">
    <property type="entry name" value="Guanylate cyclase"/>
    <property type="match status" value="1"/>
</dbReference>
<dbReference type="PANTHER" id="PTHR11920:SF335">
    <property type="entry name" value="GUANYLATE CYCLASE"/>
    <property type="match status" value="1"/>
</dbReference>
<keyword evidence="2 9" id="KW-0812">Transmembrane</keyword>
<evidence type="ECO:0000256" key="3">
    <source>
        <dbReference type="ARBA" id="ARBA00022741"/>
    </source>
</evidence>
<dbReference type="Gene3D" id="3.30.40.10">
    <property type="entry name" value="Zinc/RING finger domain, C3HC4 (zinc finger)"/>
    <property type="match status" value="1"/>
</dbReference>
<feature type="domain" description="RING-type" evidence="10">
    <location>
        <begin position="705"/>
        <end position="742"/>
    </location>
</feature>
<name>A0A7S2LUW5_9STRA</name>
<accession>A0A7S2LUW5</accession>
<evidence type="ECO:0000256" key="7">
    <source>
        <dbReference type="PROSITE-ProRule" id="PRU00175"/>
    </source>
</evidence>
<dbReference type="GO" id="GO:0005886">
    <property type="term" value="C:plasma membrane"/>
    <property type="evidence" value="ECO:0007669"/>
    <property type="project" value="TreeGrafter"/>
</dbReference>
<dbReference type="GO" id="GO:0004383">
    <property type="term" value="F:guanylate cyclase activity"/>
    <property type="evidence" value="ECO:0007669"/>
    <property type="project" value="TreeGrafter"/>
</dbReference>
<feature type="region of interest" description="Disordered" evidence="8">
    <location>
        <begin position="1"/>
        <end position="24"/>
    </location>
</feature>
<comment type="subcellular location">
    <subcellularLocation>
        <location evidence="1">Membrane</location>
    </subcellularLocation>
</comment>
<keyword evidence="3" id="KW-0547">Nucleotide-binding</keyword>
<gene>
    <name evidence="12" type="ORF">SMAR0320_LOCUS16007</name>
</gene>
<reference evidence="12" key="1">
    <citation type="submission" date="2021-01" db="EMBL/GenBank/DDBJ databases">
        <authorList>
            <person name="Corre E."/>
            <person name="Pelletier E."/>
            <person name="Niang G."/>
            <person name="Scheremetjew M."/>
            <person name="Finn R."/>
            <person name="Kale V."/>
            <person name="Holt S."/>
            <person name="Cochrane G."/>
            <person name="Meng A."/>
            <person name="Brown T."/>
            <person name="Cohen L."/>
        </authorList>
    </citation>
    <scope>NUCLEOTIDE SEQUENCE</scope>
    <source>
        <strain evidence="12">SM1012Den-03</strain>
    </source>
</reference>
<evidence type="ECO:0000256" key="6">
    <source>
        <dbReference type="ARBA" id="ARBA00023239"/>
    </source>
</evidence>
<evidence type="ECO:0000256" key="2">
    <source>
        <dbReference type="ARBA" id="ARBA00022692"/>
    </source>
</evidence>
<dbReference type="InterPro" id="IPR013083">
    <property type="entry name" value="Znf_RING/FYVE/PHD"/>
</dbReference>
<protein>
    <recommendedName>
        <fullName evidence="13">Guanylate cyclase domain-containing protein</fullName>
    </recommendedName>
</protein>
<keyword evidence="7" id="KW-0863">Zinc-finger</keyword>
<dbReference type="PANTHER" id="PTHR11920">
    <property type="entry name" value="GUANYLYL CYCLASE"/>
    <property type="match status" value="1"/>
</dbReference>
<dbReference type="SUPFAM" id="SSF55073">
    <property type="entry name" value="Nucleotide cyclase"/>
    <property type="match status" value="1"/>
</dbReference>
<dbReference type="InterPro" id="IPR029787">
    <property type="entry name" value="Nucleotide_cyclase"/>
</dbReference>
<dbReference type="Pfam" id="PF00211">
    <property type="entry name" value="Guanylate_cyc"/>
    <property type="match status" value="1"/>
</dbReference>
<feature type="compositionally biased region" description="Low complexity" evidence="8">
    <location>
        <begin position="11"/>
        <end position="24"/>
    </location>
</feature>
<evidence type="ECO:0000256" key="4">
    <source>
        <dbReference type="ARBA" id="ARBA00022989"/>
    </source>
</evidence>
<keyword evidence="7" id="KW-0862">Zinc</keyword>
<dbReference type="GO" id="GO:0004016">
    <property type="term" value="F:adenylate cyclase activity"/>
    <property type="evidence" value="ECO:0007669"/>
    <property type="project" value="TreeGrafter"/>
</dbReference>
<evidence type="ECO:0000313" key="12">
    <source>
        <dbReference type="EMBL" id="CAD9617063.1"/>
    </source>
</evidence>
<dbReference type="InterPro" id="IPR001841">
    <property type="entry name" value="Znf_RING"/>
</dbReference>
<dbReference type="GO" id="GO:0000166">
    <property type="term" value="F:nucleotide binding"/>
    <property type="evidence" value="ECO:0007669"/>
    <property type="project" value="UniProtKB-KW"/>
</dbReference>
<feature type="domain" description="Guanylate cyclase" evidence="11">
    <location>
        <begin position="518"/>
        <end position="647"/>
    </location>
</feature>
<evidence type="ECO:0000256" key="1">
    <source>
        <dbReference type="ARBA" id="ARBA00004370"/>
    </source>
</evidence>